<comment type="caution">
    <text evidence="1">The sequence shown here is derived from an EMBL/GenBank/DDBJ whole genome shotgun (WGS) entry which is preliminary data.</text>
</comment>
<evidence type="ECO:0000313" key="1">
    <source>
        <dbReference type="EMBL" id="MCT2117351.1"/>
    </source>
</evidence>
<reference evidence="1" key="1">
    <citation type="submission" date="2022-04" db="EMBL/GenBank/DDBJ databases">
        <title>Human microbiome associated bacterial genomes.</title>
        <authorList>
            <person name="Sandstrom S."/>
            <person name="Salamzade R."/>
            <person name="Kalan L.R."/>
        </authorList>
    </citation>
    <scope>NUCLEOTIDE SEQUENCE</scope>
    <source>
        <strain evidence="1">P3-SID1762</strain>
    </source>
</reference>
<accession>A0AAW5Q635</accession>
<sequence length="105" mass="11490">MIYASARRHGIADTEIRAVTEHPIVRYRLAPRAEPDAQLVRMIGDPAGGPLVEVVADRVHADELHVFHAMLLTSAVAREVLEATGGLLDLSDGVSRRQRTQREGS</sequence>
<dbReference type="Proteomes" id="UP001206890">
    <property type="component" value="Unassembled WGS sequence"/>
</dbReference>
<dbReference type="RefSeq" id="WP_259842293.1">
    <property type="nucleotide sequence ID" value="NZ_JALXTB010000021.1"/>
</dbReference>
<protein>
    <submittedName>
        <fullName evidence="1">Uncharacterized protein</fullName>
    </submittedName>
</protein>
<dbReference type="AlphaFoldDB" id="A0AAW5Q635"/>
<name>A0AAW5Q635_9ACTN</name>
<gene>
    <name evidence="1" type="ORF">M3D93_06240</name>
</gene>
<evidence type="ECO:0000313" key="2">
    <source>
        <dbReference type="Proteomes" id="UP001206890"/>
    </source>
</evidence>
<proteinExistence type="predicted"/>
<dbReference type="EMBL" id="JALXTC010000020">
    <property type="protein sequence ID" value="MCT2117351.1"/>
    <property type="molecule type" value="Genomic_DNA"/>
</dbReference>
<organism evidence="1 2">
    <name type="scientific">Dietzia cinnamea</name>
    <dbReference type="NCBI Taxonomy" id="321318"/>
    <lineage>
        <taxon>Bacteria</taxon>
        <taxon>Bacillati</taxon>
        <taxon>Actinomycetota</taxon>
        <taxon>Actinomycetes</taxon>
        <taxon>Mycobacteriales</taxon>
        <taxon>Dietziaceae</taxon>
        <taxon>Dietzia</taxon>
    </lineage>
</organism>